<sequence>MKRISNLSLLLLLAGLILSGKQLKPYTGTAGEKHTIEGNIAGLGHDTILVKYMPVANLGIQELPMQDTLFSIDGKFYLDLRIKEPVLLYLFPKKGELARLDGTLFRPATNYLVMLVTPSNKLTIKGKLKDYYLDYQVSGSEFNEQYGQVRKKYIQTISEAVSLELGLDTLLAINGNGEVIQQLFTTRSEINGFLWHVQLEFIRNNLDQELAAFFLMNQPNDVFFNYYAALTADVRNGLFKKALARQYKTLQNAHAKAGMVPPGGDMTLCLLNNSTLGADGSQTKTYYFNCRSSSGIIEEPVPTLPESYCTTMGSAPTPDDAVPDFVVDVSLKMYRFMIATFQNTF</sequence>
<feature type="domain" description="DUF4369" evidence="1">
    <location>
        <begin position="35"/>
        <end position="146"/>
    </location>
</feature>
<keyword evidence="3" id="KW-1185">Reference proteome</keyword>
<evidence type="ECO:0000259" key="1">
    <source>
        <dbReference type="Pfam" id="PF14289"/>
    </source>
</evidence>
<gene>
    <name evidence="2" type="ORF">FVR03_12835</name>
</gene>
<comment type="caution">
    <text evidence="2">The sequence shown here is derived from an EMBL/GenBank/DDBJ whole genome shotgun (WGS) entry which is preliminary data.</text>
</comment>
<dbReference type="EMBL" id="VRTY01000045">
    <property type="protein sequence ID" value="TXK44915.1"/>
    <property type="molecule type" value="Genomic_DNA"/>
</dbReference>
<dbReference type="AlphaFoldDB" id="A0A5C8K4W6"/>
<dbReference type="OrthoDB" id="6399635at2"/>
<dbReference type="RefSeq" id="WP_147922154.1">
    <property type="nucleotide sequence ID" value="NZ_VRTY01000045.1"/>
</dbReference>
<evidence type="ECO:0000313" key="3">
    <source>
        <dbReference type="Proteomes" id="UP000321926"/>
    </source>
</evidence>
<name>A0A5C8K4W6_9BACT</name>
<protein>
    <submittedName>
        <fullName evidence="2">DUF4369 domain-containing protein</fullName>
    </submittedName>
</protein>
<proteinExistence type="predicted"/>
<dbReference type="Proteomes" id="UP000321926">
    <property type="component" value="Unassembled WGS sequence"/>
</dbReference>
<dbReference type="InterPro" id="IPR025380">
    <property type="entry name" value="DUF4369"/>
</dbReference>
<evidence type="ECO:0000313" key="2">
    <source>
        <dbReference type="EMBL" id="TXK44915.1"/>
    </source>
</evidence>
<organism evidence="2 3">
    <name type="scientific">Pontibacter qinzhouensis</name>
    <dbReference type="NCBI Taxonomy" id="2603253"/>
    <lineage>
        <taxon>Bacteria</taxon>
        <taxon>Pseudomonadati</taxon>
        <taxon>Bacteroidota</taxon>
        <taxon>Cytophagia</taxon>
        <taxon>Cytophagales</taxon>
        <taxon>Hymenobacteraceae</taxon>
        <taxon>Pontibacter</taxon>
    </lineage>
</organism>
<dbReference type="Pfam" id="PF14289">
    <property type="entry name" value="DUF4369"/>
    <property type="match status" value="1"/>
</dbReference>
<accession>A0A5C8K4W6</accession>
<reference evidence="2 3" key="1">
    <citation type="submission" date="2019-08" db="EMBL/GenBank/DDBJ databases">
        <authorList>
            <person name="Shi S."/>
        </authorList>
    </citation>
    <scope>NUCLEOTIDE SEQUENCE [LARGE SCALE GENOMIC DNA]</scope>
    <source>
        <strain evidence="2 3">GY10130</strain>
    </source>
</reference>